<evidence type="ECO:0000256" key="14">
    <source>
        <dbReference type="ARBA" id="ARBA00049255"/>
    </source>
</evidence>
<dbReference type="SUPFAM" id="SSF56037">
    <property type="entry name" value="PheT/TilS domain"/>
    <property type="match status" value="1"/>
</dbReference>
<dbReference type="GO" id="GO:0000049">
    <property type="term" value="F:tRNA binding"/>
    <property type="evidence" value="ECO:0007669"/>
    <property type="project" value="UniProtKB-UniRule"/>
</dbReference>
<dbReference type="Proteomes" id="UP000178936">
    <property type="component" value="Unassembled WGS sequence"/>
</dbReference>
<dbReference type="InterPro" id="IPR012340">
    <property type="entry name" value="NA-bd_OB-fold"/>
</dbReference>
<gene>
    <name evidence="15" type="primary">pheT</name>
    <name evidence="20" type="ORF">A2226_01700</name>
</gene>
<dbReference type="Gene3D" id="2.40.50.140">
    <property type="entry name" value="Nucleic acid-binding proteins"/>
    <property type="match status" value="1"/>
</dbReference>
<evidence type="ECO:0000256" key="5">
    <source>
        <dbReference type="ARBA" id="ARBA00022555"/>
    </source>
</evidence>
<evidence type="ECO:0000259" key="17">
    <source>
        <dbReference type="PROSITE" id="PS50886"/>
    </source>
</evidence>
<dbReference type="Pfam" id="PF03147">
    <property type="entry name" value="FDX-ACB"/>
    <property type="match status" value="1"/>
</dbReference>
<feature type="domain" description="TRNA-binding" evidence="17">
    <location>
        <begin position="41"/>
        <end position="158"/>
    </location>
</feature>
<keyword evidence="9 15" id="KW-0067">ATP-binding</keyword>
<evidence type="ECO:0000256" key="3">
    <source>
        <dbReference type="ARBA" id="ARBA00011209"/>
    </source>
</evidence>
<evidence type="ECO:0000256" key="8">
    <source>
        <dbReference type="ARBA" id="ARBA00022741"/>
    </source>
</evidence>
<dbReference type="InterPro" id="IPR045060">
    <property type="entry name" value="Phe-tRNA-ligase_IIc_bsu"/>
</dbReference>
<keyword evidence="5 16" id="KW-0820">tRNA-binding</keyword>
<comment type="subcellular location">
    <subcellularLocation>
        <location evidence="1 15">Cytoplasm</location>
    </subcellularLocation>
</comment>
<dbReference type="SUPFAM" id="SSF55681">
    <property type="entry name" value="Class II aaRS and biotin synthetases"/>
    <property type="match status" value="1"/>
</dbReference>
<comment type="subunit">
    <text evidence="3 15">Tetramer of two alpha and two beta subunits.</text>
</comment>
<comment type="similarity">
    <text evidence="2 15">Belongs to the phenylalanyl-tRNA synthetase beta subunit family. Type 1 subfamily.</text>
</comment>
<dbReference type="InterPro" id="IPR041616">
    <property type="entry name" value="PheRS_beta_core"/>
</dbReference>
<dbReference type="SMART" id="SM00896">
    <property type="entry name" value="FDX-ACB"/>
    <property type="match status" value="1"/>
</dbReference>
<keyword evidence="11 16" id="KW-0694">RNA-binding</keyword>
<dbReference type="InterPro" id="IPR020825">
    <property type="entry name" value="Phe-tRNA_synthase-like_B3/B4"/>
</dbReference>
<dbReference type="PANTHER" id="PTHR10947">
    <property type="entry name" value="PHENYLALANYL-TRNA SYNTHETASE BETA CHAIN AND LEUCINE-RICH REPEAT-CONTAINING PROTEIN 47"/>
    <property type="match status" value="1"/>
</dbReference>
<feature type="binding site" evidence="15">
    <location>
        <position position="478"/>
    </location>
    <ligand>
        <name>Mg(2+)</name>
        <dbReference type="ChEBI" id="CHEBI:18420"/>
        <note>shared with alpha subunit</note>
    </ligand>
</feature>
<dbReference type="InterPro" id="IPR033714">
    <property type="entry name" value="tRNA_bind_bactPheRS"/>
</dbReference>
<evidence type="ECO:0000256" key="7">
    <source>
        <dbReference type="ARBA" id="ARBA00022723"/>
    </source>
</evidence>
<dbReference type="InterPro" id="IPR005146">
    <property type="entry name" value="B3/B4_tRNA-bd"/>
</dbReference>
<keyword evidence="13 15" id="KW-0030">Aminoacyl-tRNA synthetase</keyword>
<name>A0A1G2Q1Q4_9BACT</name>
<feature type="domain" description="FDX-ACB" evidence="18">
    <location>
        <begin position="670"/>
        <end position="756"/>
    </location>
</feature>
<dbReference type="PROSITE" id="PS50886">
    <property type="entry name" value="TRBD"/>
    <property type="match status" value="1"/>
</dbReference>
<dbReference type="SMART" id="SM00874">
    <property type="entry name" value="B5"/>
    <property type="match status" value="1"/>
</dbReference>
<evidence type="ECO:0000256" key="13">
    <source>
        <dbReference type="ARBA" id="ARBA00023146"/>
    </source>
</evidence>
<organism evidence="20 21">
    <name type="scientific">Candidatus Veblenbacteria bacterium RIFOXYA2_FULL_43_9</name>
    <dbReference type="NCBI Taxonomy" id="1802425"/>
    <lineage>
        <taxon>Bacteria</taxon>
        <taxon>Candidatus Vebleniibacteriota</taxon>
    </lineage>
</organism>
<dbReference type="SUPFAM" id="SSF50249">
    <property type="entry name" value="Nucleic acid-binding proteins"/>
    <property type="match status" value="1"/>
</dbReference>
<dbReference type="SMART" id="SM00873">
    <property type="entry name" value="B3_4"/>
    <property type="match status" value="1"/>
</dbReference>
<evidence type="ECO:0000256" key="9">
    <source>
        <dbReference type="ARBA" id="ARBA00022840"/>
    </source>
</evidence>
<dbReference type="InterPro" id="IPR002547">
    <property type="entry name" value="tRNA-bd_dom"/>
</dbReference>
<dbReference type="SUPFAM" id="SSF54991">
    <property type="entry name" value="Anticodon-binding domain of PheRS"/>
    <property type="match status" value="1"/>
</dbReference>
<dbReference type="InterPro" id="IPR009061">
    <property type="entry name" value="DNA-bd_dom_put_sf"/>
</dbReference>
<evidence type="ECO:0000256" key="6">
    <source>
        <dbReference type="ARBA" id="ARBA00022598"/>
    </source>
</evidence>
<comment type="caution">
    <text evidence="20">The sequence shown here is derived from an EMBL/GenBank/DDBJ whole genome shotgun (WGS) entry which is preliminary data.</text>
</comment>
<dbReference type="Pfam" id="PF01588">
    <property type="entry name" value="tRNA_bind"/>
    <property type="match status" value="1"/>
</dbReference>
<evidence type="ECO:0000256" key="11">
    <source>
        <dbReference type="ARBA" id="ARBA00022884"/>
    </source>
</evidence>
<sequence>MNISYNILKNFVTPPHEFSAKELAETLTVHTVEVEEAVDLAQRLKGTVVGLVTKVKDHPKADKLKLATIDIGKKSLEVVCGGVNLREGMKVAFAQVGTQVRWHGEADWAPLEKATIRGVASEGMACAAEELDIPDEAAVEHGIMNLTQLEAEPGTPLAEALGLQDIIIEVDNKSITHRPDLWGHFGIARELAAIWQVPLKNPENVSIQSQQDIKLQVKINEPKYCRRYLGIVLTGLRVASSPVWLQQRLSSLGMRPINNIVDVTNYVMLEYGQPLHAFDLSKLASPEIIVRLAKRNEKLVTIDGVEHKLESDNLIIADIKQAVALAGIMGGEASEVSANTESIVLESATFDAINIRQTAGKQSLRTEASVRFEKSLDPGLAELAIRRAVELMSQIIPGVKMASELVDDYPESAEPINLMLNIPWLQARLGCDISSSEIINILERLGFSVSGSSPDVSVTVPSWRATRDITRVEDLIEEVARIYGYNKIPITLPKFAIAPPDKDAEQDLRWLIREVLVGAGWTETLSTSFVGSVSGEELELVNPVDKARAFLRPSLLASMVEQFEYIRRSAGNRPVKLFELGRVFINDSGQYPIKAKSKEMLPNQPWHLILASFEPTGNSFRVVKGMIEFVEAKAGVKLNPTYKELAGGFIAEIDLDGLSLSAVYQYKALQKYPGVERDLSIILPPDVSWEQVTTEVRKQSPLIVKIEVFDVYPEKGSLAFSLTFQEPSRTLKSEEVNEVMAEVVKTLQDKFKAIVR</sequence>
<dbReference type="Gene3D" id="3.30.56.10">
    <property type="match status" value="2"/>
</dbReference>
<keyword evidence="10 15" id="KW-0460">Magnesium</keyword>
<dbReference type="Pfam" id="PF03483">
    <property type="entry name" value="B3_4"/>
    <property type="match status" value="1"/>
</dbReference>
<dbReference type="InterPro" id="IPR005121">
    <property type="entry name" value="Fdx_antiC-bd"/>
</dbReference>
<dbReference type="PROSITE" id="PS51447">
    <property type="entry name" value="FDX_ACB"/>
    <property type="match status" value="1"/>
</dbReference>
<dbReference type="PROSITE" id="PS51483">
    <property type="entry name" value="B5"/>
    <property type="match status" value="1"/>
</dbReference>
<feature type="domain" description="B5" evidence="19">
    <location>
        <begin position="413"/>
        <end position="490"/>
    </location>
</feature>
<evidence type="ECO:0000256" key="15">
    <source>
        <dbReference type="HAMAP-Rule" id="MF_00283"/>
    </source>
</evidence>
<dbReference type="Gene3D" id="3.30.70.380">
    <property type="entry name" value="Ferrodoxin-fold anticodon-binding domain"/>
    <property type="match status" value="1"/>
</dbReference>
<dbReference type="HAMAP" id="MF_00283">
    <property type="entry name" value="Phe_tRNA_synth_beta1"/>
    <property type="match status" value="1"/>
</dbReference>
<dbReference type="InterPro" id="IPR045864">
    <property type="entry name" value="aa-tRNA-synth_II/BPL/LPL"/>
</dbReference>
<keyword evidence="7 15" id="KW-0479">Metal-binding</keyword>
<reference evidence="20 21" key="1">
    <citation type="journal article" date="2016" name="Nat. Commun.">
        <title>Thousands of microbial genomes shed light on interconnected biogeochemical processes in an aquifer system.</title>
        <authorList>
            <person name="Anantharaman K."/>
            <person name="Brown C.T."/>
            <person name="Hug L.A."/>
            <person name="Sharon I."/>
            <person name="Castelle C.J."/>
            <person name="Probst A.J."/>
            <person name="Thomas B.C."/>
            <person name="Singh A."/>
            <person name="Wilkins M.J."/>
            <person name="Karaoz U."/>
            <person name="Brodie E.L."/>
            <person name="Williams K.H."/>
            <person name="Hubbard S.S."/>
            <person name="Banfield J.F."/>
        </authorList>
    </citation>
    <scope>NUCLEOTIDE SEQUENCE [LARGE SCALE GENOMIC DNA]</scope>
</reference>
<evidence type="ECO:0000256" key="16">
    <source>
        <dbReference type="PROSITE-ProRule" id="PRU00209"/>
    </source>
</evidence>
<keyword evidence="4 15" id="KW-0963">Cytoplasm</keyword>
<dbReference type="GO" id="GO:0006432">
    <property type="term" value="P:phenylalanyl-tRNA aminoacylation"/>
    <property type="evidence" value="ECO:0007669"/>
    <property type="project" value="UniProtKB-UniRule"/>
</dbReference>
<dbReference type="CDD" id="cd02796">
    <property type="entry name" value="tRNA_bind_bactPheRS"/>
    <property type="match status" value="1"/>
</dbReference>
<dbReference type="EMBL" id="MHTB01000046">
    <property type="protein sequence ID" value="OHA54505.1"/>
    <property type="molecule type" value="Genomic_DNA"/>
</dbReference>
<evidence type="ECO:0000313" key="21">
    <source>
        <dbReference type="Proteomes" id="UP000178936"/>
    </source>
</evidence>
<protein>
    <recommendedName>
        <fullName evidence="15">Phenylalanine--tRNA ligase beta subunit</fullName>
        <ecNumber evidence="15">6.1.1.20</ecNumber>
    </recommendedName>
    <alternativeName>
        <fullName evidence="15">Phenylalanyl-tRNA synthetase beta subunit</fullName>
        <shortName evidence="15">PheRS</shortName>
    </alternativeName>
</protein>
<evidence type="ECO:0000259" key="18">
    <source>
        <dbReference type="PROSITE" id="PS51447"/>
    </source>
</evidence>
<dbReference type="FunFam" id="3.50.40.10:FF:000001">
    <property type="entry name" value="Phenylalanine--tRNA ligase beta subunit"/>
    <property type="match status" value="1"/>
</dbReference>
<dbReference type="GO" id="GO:0000287">
    <property type="term" value="F:magnesium ion binding"/>
    <property type="evidence" value="ECO:0007669"/>
    <property type="project" value="UniProtKB-UniRule"/>
</dbReference>
<dbReference type="SUPFAM" id="SSF46955">
    <property type="entry name" value="Putative DNA-binding domain"/>
    <property type="match status" value="1"/>
</dbReference>
<evidence type="ECO:0000256" key="10">
    <source>
        <dbReference type="ARBA" id="ARBA00022842"/>
    </source>
</evidence>
<dbReference type="Gene3D" id="3.30.930.10">
    <property type="entry name" value="Bira Bifunctional Protein, Domain 2"/>
    <property type="match status" value="1"/>
</dbReference>
<dbReference type="PANTHER" id="PTHR10947:SF0">
    <property type="entry name" value="PHENYLALANINE--TRNA LIGASE BETA SUBUNIT"/>
    <property type="match status" value="1"/>
</dbReference>
<dbReference type="Pfam" id="PF17759">
    <property type="entry name" value="tRNA_synthFbeta"/>
    <property type="match status" value="1"/>
</dbReference>
<evidence type="ECO:0000313" key="20">
    <source>
        <dbReference type="EMBL" id="OHA54505.1"/>
    </source>
</evidence>
<dbReference type="InterPro" id="IPR036690">
    <property type="entry name" value="Fdx_antiC-bd_sf"/>
</dbReference>
<proteinExistence type="inferred from homology"/>
<dbReference type="Pfam" id="PF03484">
    <property type="entry name" value="B5"/>
    <property type="match status" value="1"/>
</dbReference>
<comment type="cofactor">
    <cofactor evidence="15">
        <name>Mg(2+)</name>
        <dbReference type="ChEBI" id="CHEBI:18420"/>
    </cofactor>
    <text evidence="15">Binds 2 magnesium ions per tetramer.</text>
</comment>
<evidence type="ECO:0000256" key="1">
    <source>
        <dbReference type="ARBA" id="ARBA00004496"/>
    </source>
</evidence>
<dbReference type="NCBIfam" id="TIGR00472">
    <property type="entry name" value="pheT_bact"/>
    <property type="match status" value="1"/>
</dbReference>
<dbReference type="AlphaFoldDB" id="A0A1G2Q1Q4"/>
<comment type="catalytic activity">
    <reaction evidence="14 15">
        <text>tRNA(Phe) + L-phenylalanine + ATP = L-phenylalanyl-tRNA(Phe) + AMP + diphosphate + H(+)</text>
        <dbReference type="Rhea" id="RHEA:19413"/>
        <dbReference type="Rhea" id="RHEA-COMP:9668"/>
        <dbReference type="Rhea" id="RHEA-COMP:9699"/>
        <dbReference type="ChEBI" id="CHEBI:15378"/>
        <dbReference type="ChEBI" id="CHEBI:30616"/>
        <dbReference type="ChEBI" id="CHEBI:33019"/>
        <dbReference type="ChEBI" id="CHEBI:58095"/>
        <dbReference type="ChEBI" id="CHEBI:78442"/>
        <dbReference type="ChEBI" id="CHEBI:78531"/>
        <dbReference type="ChEBI" id="CHEBI:456215"/>
        <dbReference type="EC" id="6.1.1.20"/>
    </reaction>
</comment>
<keyword evidence="8 15" id="KW-0547">Nucleotide-binding</keyword>
<evidence type="ECO:0000256" key="2">
    <source>
        <dbReference type="ARBA" id="ARBA00008653"/>
    </source>
</evidence>
<evidence type="ECO:0000256" key="12">
    <source>
        <dbReference type="ARBA" id="ARBA00022917"/>
    </source>
</evidence>
<dbReference type="GO" id="GO:0004826">
    <property type="term" value="F:phenylalanine-tRNA ligase activity"/>
    <property type="evidence" value="ECO:0007669"/>
    <property type="project" value="UniProtKB-UniRule"/>
</dbReference>
<evidence type="ECO:0000259" key="19">
    <source>
        <dbReference type="PROSITE" id="PS51483"/>
    </source>
</evidence>
<dbReference type="Gene3D" id="3.50.40.10">
    <property type="entry name" value="Phenylalanyl-trna Synthetase, Chain B, domain 3"/>
    <property type="match status" value="1"/>
</dbReference>
<dbReference type="EC" id="6.1.1.20" evidence="15"/>
<accession>A0A1G2Q1Q4</accession>
<keyword evidence="12 15" id="KW-0648">Protein biosynthesis</keyword>
<dbReference type="InterPro" id="IPR004532">
    <property type="entry name" value="Phe-tRNA-ligase_IIc_bsu_bact"/>
</dbReference>
<feature type="binding site" evidence="15">
    <location>
        <position position="477"/>
    </location>
    <ligand>
        <name>Mg(2+)</name>
        <dbReference type="ChEBI" id="CHEBI:18420"/>
        <note>shared with alpha subunit</note>
    </ligand>
</feature>
<evidence type="ECO:0000256" key="4">
    <source>
        <dbReference type="ARBA" id="ARBA00022490"/>
    </source>
</evidence>
<feature type="binding site" evidence="15">
    <location>
        <position position="468"/>
    </location>
    <ligand>
        <name>Mg(2+)</name>
        <dbReference type="ChEBI" id="CHEBI:18420"/>
        <note>shared with alpha subunit</note>
    </ligand>
</feature>
<dbReference type="GO" id="GO:0009328">
    <property type="term" value="C:phenylalanine-tRNA ligase complex"/>
    <property type="evidence" value="ECO:0007669"/>
    <property type="project" value="TreeGrafter"/>
</dbReference>
<keyword evidence="6 15" id="KW-0436">Ligase</keyword>
<feature type="binding site" evidence="15">
    <location>
        <position position="474"/>
    </location>
    <ligand>
        <name>Mg(2+)</name>
        <dbReference type="ChEBI" id="CHEBI:18420"/>
        <note>shared with alpha subunit</note>
    </ligand>
</feature>
<dbReference type="InterPro" id="IPR005147">
    <property type="entry name" value="tRNA_synthase_B5-dom"/>
</dbReference>
<dbReference type="GO" id="GO:0005524">
    <property type="term" value="F:ATP binding"/>
    <property type="evidence" value="ECO:0007669"/>
    <property type="project" value="UniProtKB-UniRule"/>
</dbReference>